<evidence type="ECO:0000259" key="1">
    <source>
        <dbReference type="Pfam" id="PF03551"/>
    </source>
</evidence>
<proteinExistence type="predicted"/>
<evidence type="ECO:0000259" key="2">
    <source>
        <dbReference type="Pfam" id="PF10400"/>
    </source>
</evidence>
<dbReference type="InterPro" id="IPR018309">
    <property type="entry name" value="Tscrpt_reg_PadR_C"/>
</dbReference>
<dbReference type="InterPro" id="IPR036390">
    <property type="entry name" value="WH_DNA-bd_sf"/>
</dbReference>
<dbReference type="Gene3D" id="6.10.140.190">
    <property type="match status" value="1"/>
</dbReference>
<accession>A0A6N3EYA0</accession>
<dbReference type="AlphaFoldDB" id="A0A6N3EYA0"/>
<dbReference type="Pfam" id="PF10400">
    <property type="entry name" value="Vir_act_alpha_C"/>
    <property type="match status" value="1"/>
</dbReference>
<dbReference type="InterPro" id="IPR005149">
    <property type="entry name" value="Tscrpt_reg_PadR_N"/>
</dbReference>
<dbReference type="EMBL" id="CACRUX010000084">
    <property type="protein sequence ID" value="VYU44097.1"/>
    <property type="molecule type" value="Genomic_DNA"/>
</dbReference>
<dbReference type="RefSeq" id="WP_021841444.1">
    <property type="nucleotide sequence ID" value="NZ_CACRUX010000084.1"/>
</dbReference>
<dbReference type="PANTHER" id="PTHR43252">
    <property type="entry name" value="TRANSCRIPTIONAL REGULATOR YQJI"/>
    <property type="match status" value="1"/>
</dbReference>
<feature type="domain" description="Transcription regulator PadR N-terminal" evidence="1">
    <location>
        <begin position="11"/>
        <end position="83"/>
    </location>
</feature>
<protein>
    <submittedName>
        <fullName evidence="3">Transcriptional regulator PadR-like family protein</fullName>
    </submittedName>
</protein>
<organism evidence="3">
    <name type="scientific">Veillonella ratti</name>
    <dbReference type="NCBI Taxonomy" id="103892"/>
    <lineage>
        <taxon>Bacteria</taxon>
        <taxon>Bacillati</taxon>
        <taxon>Bacillota</taxon>
        <taxon>Negativicutes</taxon>
        <taxon>Veillonellales</taxon>
        <taxon>Veillonellaceae</taxon>
        <taxon>Veillonella</taxon>
    </lineage>
</organism>
<name>A0A6N3EYA0_9FIRM</name>
<sequence length="183" mass="21378">MAQKNTLRYVILGLLSKEPMAGYDIKKAFEGEIGDFWYSNHSQIYPELNRMEQEGLISGHEAIVGSKLTKKKYTITDSGNTVFGEWLNESLNALPPTRDEFAMKVYFMDSADQPLLVTLFEEEIARHEEKLTYLESRWQMLFGTTNPKERYFGHSLILERAIRREKDHLTWLHEAYNRLPGKK</sequence>
<feature type="domain" description="Transcription regulator PadR C-terminal" evidence="2">
    <location>
        <begin position="97"/>
        <end position="179"/>
    </location>
</feature>
<gene>
    <name evidence="3" type="ORF">VRLFYP33_02054</name>
</gene>
<dbReference type="Pfam" id="PF03551">
    <property type="entry name" value="PadR"/>
    <property type="match status" value="1"/>
</dbReference>
<dbReference type="InterPro" id="IPR036388">
    <property type="entry name" value="WH-like_DNA-bd_sf"/>
</dbReference>
<dbReference type="PANTHER" id="PTHR43252:SF6">
    <property type="entry name" value="NEGATIVE TRANSCRIPTION REGULATOR PADR"/>
    <property type="match status" value="1"/>
</dbReference>
<evidence type="ECO:0000313" key="3">
    <source>
        <dbReference type="EMBL" id="VYU44097.1"/>
    </source>
</evidence>
<dbReference type="Gene3D" id="1.10.10.10">
    <property type="entry name" value="Winged helix-like DNA-binding domain superfamily/Winged helix DNA-binding domain"/>
    <property type="match status" value="1"/>
</dbReference>
<dbReference type="SUPFAM" id="SSF46785">
    <property type="entry name" value="Winged helix' DNA-binding domain"/>
    <property type="match status" value="1"/>
</dbReference>
<reference evidence="3" key="1">
    <citation type="submission" date="2019-11" db="EMBL/GenBank/DDBJ databases">
        <authorList>
            <person name="Feng L."/>
        </authorList>
    </citation>
    <scope>NUCLEOTIDE SEQUENCE</scope>
    <source>
        <strain evidence="3">VrattiLFYP33</strain>
    </source>
</reference>